<dbReference type="Pfam" id="PF22599">
    <property type="entry name" value="SecDF_P1_head"/>
    <property type="match status" value="1"/>
</dbReference>
<dbReference type="RefSeq" id="WP_140007272.1">
    <property type="nucleotide sequence ID" value="NZ_JBHMDG010000029.1"/>
</dbReference>
<feature type="domain" description="Protein export membrane protein SecD/SecF C-terminal" evidence="11">
    <location>
        <begin position="432"/>
        <end position="602"/>
    </location>
</feature>
<feature type="compositionally biased region" description="Low complexity" evidence="10">
    <location>
        <begin position="631"/>
        <end position="642"/>
    </location>
</feature>
<evidence type="ECO:0000256" key="3">
    <source>
        <dbReference type="ARBA" id="ARBA00022475"/>
    </source>
</evidence>
<dbReference type="Gene3D" id="3.30.70.3220">
    <property type="match status" value="1"/>
</dbReference>
<feature type="transmembrane region" description="Helical" evidence="9">
    <location>
        <begin position="498"/>
        <end position="523"/>
    </location>
</feature>
<comment type="similarity">
    <text evidence="9">Belongs to the SecD/SecF family. SecD subfamily.</text>
</comment>
<gene>
    <name evidence="9 14" type="primary">secD</name>
    <name evidence="14" type="ORF">ACFFRI_18995</name>
</gene>
<organism evidence="14 15">
    <name type="scientific">Nocardioides plantarum</name>
    <dbReference type="NCBI Taxonomy" id="29299"/>
    <lineage>
        <taxon>Bacteria</taxon>
        <taxon>Bacillati</taxon>
        <taxon>Actinomycetota</taxon>
        <taxon>Actinomycetes</taxon>
        <taxon>Propionibacteriales</taxon>
        <taxon>Nocardioidaceae</taxon>
        <taxon>Nocardioides</taxon>
    </lineage>
</organism>
<keyword evidence="4 9" id="KW-0812">Transmembrane</keyword>
<evidence type="ECO:0000256" key="9">
    <source>
        <dbReference type="HAMAP-Rule" id="MF_01463"/>
    </source>
</evidence>
<dbReference type="Pfam" id="PF02355">
    <property type="entry name" value="SecD_SecF_C"/>
    <property type="match status" value="1"/>
</dbReference>
<comment type="caution">
    <text evidence="14">The sequence shown here is derived from an EMBL/GenBank/DDBJ whole genome shotgun (WGS) entry which is preliminary data.</text>
</comment>
<feature type="compositionally biased region" description="Low complexity" evidence="10">
    <location>
        <begin position="194"/>
        <end position="236"/>
    </location>
</feature>
<feature type="transmembrane region" description="Helical" evidence="9">
    <location>
        <begin position="552"/>
        <end position="569"/>
    </location>
</feature>
<feature type="transmembrane region" description="Helical" evidence="9">
    <location>
        <begin position="472"/>
        <end position="492"/>
    </location>
</feature>
<comment type="function">
    <text evidence="9">Part of the Sec protein translocase complex. Interacts with the SecYEG preprotein conducting channel. SecDF uses the proton motive force (PMF) to complete protein translocation after the ATP-dependent function of SecA.</text>
</comment>
<evidence type="ECO:0000256" key="10">
    <source>
        <dbReference type="SAM" id="MobiDB-lite"/>
    </source>
</evidence>
<keyword evidence="15" id="KW-1185">Reference proteome</keyword>
<evidence type="ECO:0000256" key="7">
    <source>
        <dbReference type="ARBA" id="ARBA00023010"/>
    </source>
</evidence>
<dbReference type="Proteomes" id="UP001589750">
    <property type="component" value="Unassembled WGS sequence"/>
</dbReference>
<dbReference type="InterPro" id="IPR055344">
    <property type="entry name" value="SecD_SecF_C_bact"/>
</dbReference>
<keyword evidence="5 9" id="KW-0653">Protein transport</keyword>
<dbReference type="Gene3D" id="1.20.1640.10">
    <property type="entry name" value="Multidrug efflux transporter AcrB transmembrane domain"/>
    <property type="match status" value="1"/>
</dbReference>
<comment type="subcellular location">
    <subcellularLocation>
        <location evidence="1 9">Cell membrane</location>
        <topology evidence="1 9">Multi-pass membrane protein</topology>
    </subcellularLocation>
</comment>
<dbReference type="Gene3D" id="3.30.1360.200">
    <property type="match status" value="1"/>
</dbReference>
<proteinExistence type="inferred from homology"/>
<dbReference type="InterPro" id="IPR022813">
    <property type="entry name" value="SecD/SecF_arch_bac"/>
</dbReference>
<evidence type="ECO:0000256" key="5">
    <source>
        <dbReference type="ARBA" id="ARBA00022927"/>
    </source>
</evidence>
<comment type="subunit">
    <text evidence="9">Forms a complex with SecF. Part of the essential Sec protein translocation apparatus which comprises SecA, SecYEG and auxiliary proteins SecDF. Other proteins may also be involved.</text>
</comment>
<dbReference type="NCBIfam" id="TIGR00916">
    <property type="entry name" value="2A0604s01"/>
    <property type="match status" value="1"/>
</dbReference>
<feature type="transmembrane region" description="Helical" evidence="9">
    <location>
        <begin position="445"/>
        <end position="465"/>
    </location>
</feature>
<dbReference type="InterPro" id="IPR048631">
    <property type="entry name" value="SecD_1st"/>
</dbReference>
<dbReference type="Pfam" id="PF21760">
    <property type="entry name" value="SecD_1st"/>
    <property type="match status" value="1"/>
</dbReference>
<evidence type="ECO:0000256" key="6">
    <source>
        <dbReference type="ARBA" id="ARBA00022989"/>
    </source>
</evidence>
<feature type="compositionally biased region" description="Polar residues" evidence="10">
    <location>
        <begin position="129"/>
        <end position="143"/>
    </location>
</feature>
<name>A0ABV5KHN7_9ACTN</name>
<keyword evidence="2 9" id="KW-0813">Transport</keyword>
<evidence type="ECO:0000259" key="13">
    <source>
        <dbReference type="Pfam" id="PF22599"/>
    </source>
</evidence>
<dbReference type="NCBIfam" id="TIGR01129">
    <property type="entry name" value="secD"/>
    <property type="match status" value="1"/>
</dbReference>
<dbReference type="SUPFAM" id="SSF82866">
    <property type="entry name" value="Multidrug efflux transporter AcrB transmembrane domain"/>
    <property type="match status" value="1"/>
</dbReference>
<feature type="region of interest" description="Disordered" evidence="10">
    <location>
        <begin position="619"/>
        <end position="642"/>
    </location>
</feature>
<evidence type="ECO:0000259" key="11">
    <source>
        <dbReference type="Pfam" id="PF02355"/>
    </source>
</evidence>
<keyword evidence="6 9" id="KW-1133">Transmembrane helix</keyword>
<evidence type="ECO:0000313" key="14">
    <source>
        <dbReference type="EMBL" id="MFB9315144.1"/>
    </source>
</evidence>
<dbReference type="EMBL" id="JBHMDG010000029">
    <property type="protein sequence ID" value="MFB9315144.1"/>
    <property type="molecule type" value="Genomic_DNA"/>
</dbReference>
<dbReference type="PANTHER" id="PTHR30081">
    <property type="entry name" value="PROTEIN-EXPORT MEMBRANE PROTEIN SEC"/>
    <property type="match status" value="1"/>
</dbReference>
<keyword evidence="7 9" id="KW-0811">Translocation</keyword>
<keyword evidence="3 9" id="KW-1003">Cell membrane</keyword>
<feature type="domain" description="Protein translocase subunit SecDF P1" evidence="12">
    <location>
        <begin position="68"/>
        <end position="123"/>
    </location>
</feature>
<dbReference type="InterPro" id="IPR054384">
    <property type="entry name" value="SecDF_P1_head"/>
</dbReference>
<protein>
    <recommendedName>
        <fullName evidence="9">Protein translocase subunit SecD</fullName>
    </recommendedName>
</protein>
<evidence type="ECO:0000313" key="15">
    <source>
        <dbReference type="Proteomes" id="UP001589750"/>
    </source>
</evidence>
<keyword evidence="8 9" id="KW-0472">Membrane</keyword>
<sequence length="642" mass="66013">MAKKQARPGRTLLVFLLGTAILYGLVALAGATSSGNSSAWKPDLGLDLQGGTRITLKSKGDPSNDNLEEARKIIDARVNGSGISEAEVQTSNSNIVVEIPGDPRRDLVATVQRAAQLRFRLVACRDTCSDPSAATPSIPQTADPTADPTVSVPADPSGSASPEGDATTPAEAPTSANRVAPGFAGSGTASPTDSPSANTSEAPSESPSATSTETPGATPTDTPSATDGATPTAPDAETFDSNAVVPVDDAIAFMRGGYSAADVTLFNAYTCANDGTIALTPEAKAAKSAPEVPADDPTKPLVACEAAQKSTDPDLPDSGPSKYLLSPAVIQGTDLKNASYQIPQGALRYSVTLDIGGKGEKAFADVSSQLTKGQSGENFAMVLDGVVLSAPYFSSVISDGNAEISGNFSESEARSLATSLKYGSLPIQFDANTETIGPSLAGDQLSAGLTAGAFGLALVLIYCLLYYRGLGLVVVASLLSASAVTYALVLLLSETAGFVLTLPGIAGLIIAVGVTADSFIIFFERIRDEMREGKSMRVAVETGWKRAKVTRLAAQVVSLLSAAVLYIFATGAVKGFGFALGLTTLVDLAILFWFTKPMVSWLARFTFFNSGHRLSGLSPETLGIDGPPRPARTTPTTAGGPA</sequence>
<dbReference type="InterPro" id="IPR005791">
    <property type="entry name" value="SecD"/>
</dbReference>
<feature type="domain" description="SecDF P1 head subdomain" evidence="13">
    <location>
        <begin position="320"/>
        <end position="427"/>
    </location>
</feature>
<evidence type="ECO:0000256" key="8">
    <source>
        <dbReference type="ARBA" id="ARBA00023136"/>
    </source>
</evidence>
<dbReference type="HAMAP" id="MF_01463_B">
    <property type="entry name" value="SecD_B"/>
    <property type="match status" value="1"/>
</dbReference>
<reference evidence="14 15" key="1">
    <citation type="submission" date="2024-09" db="EMBL/GenBank/DDBJ databases">
        <authorList>
            <person name="Sun Q."/>
            <person name="Mori K."/>
        </authorList>
    </citation>
    <scope>NUCLEOTIDE SEQUENCE [LARGE SCALE GENOMIC DNA]</scope>
    <source>
        <strain evidence="14 15">JCM 9626</strain>
    </source>
</reference>
<evidence type="ECO:0000256" key="1">
    <source>
        <dbReference type="ARBA" id="ARBA00004651"/>
    </source>
</evidence>
<evidence type="ECO:0000256" key="4">
    <source>
        <dbReference type="ARBA" id="ARBA00022692"/>
    </source>
</evidence>
<dbReference type="InterPro" id="IPR048634">
    <property type="entry name" value="SecD_SecF_C"/>
</dbReference>
<comment type="caution">
    <text evidence="9">Lacks conserved residue(s) required for the propagation of feature annotation.</text>
</comment>
<feature type="region of interest" description="Disordered" evidence="10">
    <location>
        <begin position="128"/>
        <end position="241"/>
    </location>
</feature>
<accession>A0ABV5KHN7</accession>
<evidence type="ECO:0000259" key="12">
    <source>
        <dbReference type="Pfam" id="PF21760"/>
    </source>
</evidence>
<feature type="transmembrane region" description="Helical" evidence="9">
    <location>
        <begin position="575"/>
        <end position="594"/>
    </location>
</feature>
<evidence type="ECO:0000256" key="2">
    <source>
        <dbReference type="ARBA" id="ARBA00022448"/>
    </source>
</evidence>
<dbReference type="PANTHER" id="PTHR30081:SF1">
    <property type="entry name" value="PROTEIN TRANSLOCASE SUBUNIT SECD"/>
    <property type="match status" value="1"/>
</dbReference>